<dbReference type="PANTHER" id="PTHR28152">
    <property type="entry name" value="HYDROXYACYL-THIOESTER DEHYDRATASE TYPE 2, MITOCHONDRIAL"/>
    <property type="match status" value="1"/>
</dbReference>
<accession>A0AAN6JT38</accession>
<dbReference type="GO" id="GO:0019171">
    <property type="term" value="F:(3R)-hydroxyacyl-[acyl-carrier-protein] dehydratase activity"/>
    <property type="evidence" value="ECO:0007669"/>
    <property type="project" value="TreeGrafter"/>
</dbReference>
<dbReference type="Gene3D" id="3.10.129.10">
    <property type="entry name" value="Hotdog Thioesterase"/>
    <property type="match status" value="1"/>
</dbReference>
<proteinExistence type="predicted"/>
<protein>
    <recommendedName>
        <fullName evidence="3">N-terminal of MaoC-like dehydratase domain-containing protein</fullName>
    </recommendedName>
</protein>
<sequence length="354" mass="38464">MAPTPIPSWASPEANTAVEGLLRRWHAYDADPRPATDYIQVLDANQLGLLRTLVEPLVPISTATVEDKSGAVPAADVSATAEDVLRGQAVVLPPKGETLLPAEHLIYFTPRLPTSTLASDGSDPSFNPPGGIFTRRMWAGGEMTFVQPFYEQAMQVGNEVRETTWIEDALVKKMRGGKGDEMLVVWLRKEYEVAGQVALLDRRSWVFRKAFEGGPAPTPALPVQTASVVGGNETHSISLSHPPATLFRFSALTYNAHQIHLDSHWARSVEGHSDVVVHGPLNVLLLCRFWHALEARKDVQRRISTLTYRAKSPVCAGEAYSLVSGPVTEAGADVVQAVRTDSGKVIMEATISSV</sequence>
<organism evidence="1 2">
    <name type="scientific">Tilletia horrida</name>
    <dbReference type="NCBI Taxonomy" id="155126"/>
    <lineage>
        <taxon>Eukaryota</taxon>
        <taxon>Fungi</taxon>
        <taxon>Dikarya</taxon>
        <taxon>Basidiomycota</taxon>
        <taxon>Ustilaginomycotina</taxon>
        <taxon>Exobasidiomycetes</taxon>
        <taxon>Tilletiales</taxon>
        <taxon>Tilletiaceae</taxon>
        <taxon>Tilletia</taxon>
    </lineage>
</organism>
<dbReference type="Proteomes" id="UP001176517">
    <property type="component" value="Unassembled WGS sequence"/>
</dbReference>
<dbReference type="PANTHER" id="PTHR28152:SF2">
    <property type="entry name" value="N-TERMINAL OF MAOC-LIKE DEHYDRATASE DOMAIN-CONTAINING PROTEIN"/>
    <property type="match status" value="1"/>
</dbReference>
<reference evidence="1" key="1">
    <citation type="journal article" date="2023" name="PhytoFront">
        <title>Draft Genome Resources of Seven Strains of Tilletia horrida, Causal Agent of Kernel Smut of Rice.</title>
        <authorList>
            <person name="Khanal S."/>
            <person name="Antony Babu S."/>
            <person name="Zhou X.G."/>
        </authorList>
    </citation>
    <scope>NUCLEOTIDE SEQUENCE</scope>
    <source>
        <strain evidence="1">TX6</strain>
    </source>
</reference>
<dbReference type="InterPro" id="IPR052741">
    <property type="entry name" value="Mitochondrial_HTD2"/>
</dbReference>
<evidence type="ECO:0008006" key="3">
    <source>
        <dbReference type="Google" id="ProtNLM"/>
    </source>
</evidence>
<dbReference type="SUPFAM" id="SSF54637">
    <property type="entry name" value="Thioesterase/thiol ester dehydrase-isomerase"/>
    <property type="match status" value="1"/>
</dbReference>
<name>A0AAN6JT38_9BASI</name>
<evidence type="ECO:0000313" key="2">
    <source>
        <dbReference type="Proteomes" id="UP001176517"/>
    </source>
</evidence>
<evidence type="ECO:0000313" key="1">
    <source>
        <dbReference type="EMBL" id="KAK0556196.1"/>
    </source>
</evidence>
<gene>
    <name evidence="1" type="ORF">OC846_001290</name>
</gene>
<dbReference type="AlphaFoldDB" id="A0AAN6JT38"/>
<comment type="caution">
    <text evidence="1">The sequence shown here is derived from an EMBL/GenBank/DDBJ whole genome shotgun (WGS) entry which is preliminary data.</text>
</comment>
<dbReference type="EMBL" id="JAPDMZ010000018">
    <property type="protein sequence ID" value="KAK0556196.1"/>
    <property type="molecule type" value="Genomic_DNA"/>
</dbReference>
<dbReference type="InterPro" id="IPR029069">
    <property type="entry name" value="HotDog_dom_sf"/>
</dbReference>
<dbReference type="GO" id="GO:0005739">
    <property type="term" value="C:mitochondrion"/>
    <property type="evidence" value="ECO:0007669"/>
    <property type="project" value="TreeGrafter"/>
</dbReference>
<keyword evidence="2" id="KW-1185">Reference proteome</keyword>